<dbReference type="EMBL" id="LIAE01010219">
    <property type="protein sequence ID" value="PAV65175.1"/>
    <property type="molecule type" value="Genomic_DNA"/>
</dbReference>
<gene>
    <name evidence="2" type="ORF">WR25_20031</name>
</gene>
<comment type="caution">
    <text evidence="2">The sequence shown here is derived from an EMBL/GenBank/DDBJ whole genome shotgun (WGS) entry which is preliminary data.</text>
</comment>
<evidence type="ECO:0000313" key="3">
    <source>
        <dbReference type="Proteomes" id="UP000218231"/>
    </source>
</evidence>
<feature type="compositionally biased region" description="Basic and acidic residues" evidence="1">
    <location>
        <begin position="174"/>
        <end position="189"/>
    </location>
</feature>
<sequence length="202" mass="23445">MEFKTAGTTPIGAIREQVTKVYDKDGEEKIMISKIVDDKMTETILKKWNRPNYEAKNSDIGKRRNNISESIGGKRMSREDMQKCRAAIPRFQNPSETIAGKDKKNGEIEGLNRTTYDQLETNRYMAWIGGQVTLQSQARTGGFQKTRDVVSNDYYEKMSRGPQFDINEVRKRLEEERRNSQPEILKHDDIQEESEEVDDEEE</sequence>
<evidence type="ECO:0000313" key="2">
    <source>
        <dbReference type="EMBL" id="PAV65175.1"/>
    </source>
</evidence>
<dbReference type="AlphaFoldDB" id="A0A2A2JU11"/>
<proteinExistence type="predicted"/>
<protein>
    <submittedName>
        <fullName evidence="2">Uncharacterized protein</fullName>
    </submittedName>
</protein>
<reference evidence="2 3" key="1">
    <citation type="journal article" date="2017" name="Curr. Biol.">
        <title>Genome architecture and evolution of a unichromosomal asexual nematode.</title>
        <authorList>
            <person name="Fradin H."/>
            <person name="Zegar C."/>
            <person name="Gutwein M."/>
            <person name="Lucas J."/>
            <person name="Kovtun M."/>
            <person name="Corcoran D."/>
            <person name="Baugh L.R."/>
            <person name="Kiontke K."/>
            <person name="Gunsalus K."/>
            <person name="Fitch D.H."/>
            <person name="Piano F."/>
        </authorList>
    </citation>
    <scope>NUCLEOTIDE SEQUENCE [LARGE SCALE GENOMIC DNA]</scope>
    <source>
        <strain evidence="2">PF1309</strain>
    </source>
</reference>
<name>A0A2A2JU11_9BILA</name>
<keyword evidence="3" id="KW-1185">Reference proteome</keyword>
<dbReference type="OrthoDB" id="5827459at2759"/>
<feature type="region of interest" description="Disordered" evidence="1">
    <location>
        <begin position="174"/>
        <end position="202"/>
    </location>
</feature>
<accession>A0A2A2JU11</accession>
<evidence type="ECO:0000256" key="1">
    <source>
        <dbReference type="SAM" id="MobiDB-lite"/>
    </source>
</evidence>
<feature type="compositionally biased region" description="Acidic residues" evidence="1">
    <location>
        <begin position="190"/>
        <end position="202"/>
    </location>
</feature>
<dbReference type="Proteomes" id="UP000218231">
    <property type="component" value="Unassembled WGS sequence"/>
</dbReference>
<organism evidence="2 3">
    <name type="scientific">Diploscapter pachys</name>
    <dbReference type="NCBI Taxonomy" id="2018661"/>
    <lineage>
        <taxon>Eukaryota</taxon>
        <taxon>Metazoa</taxon>
        <taxon>Ecdysozoa</taxon>
        <taxon>Nematoda</taxon>
        <taxon>Chromadorea</taxon>
        <taxon>Rhabditida</taxon>
        <taxon>Rhabditina</taxon>
        <taxon>Rhabditomorpha</taxon>
        <taxon>Rhabditoidea</taxon>
        <taxon>Rhabditidae</taxon>
        <taxon>Diploscapter</taxon>
    </lineage>
</organism>